<sequence length="82" mass="8621">MYVPSPQSTSTASLGVARCPKQPTSFAVEMCRGYVTSADSQVVNEVETTPQIQAPSNGLLSSPRSAKAASLWEATKLSLSNC</sequence>
<name>A0A2J6SWR0_9HELO</name>
<dbReference type="RefSeq" id="XP_024732112.1">
    <property type="nucleotide sequence ID" value="XM_024870251.1"/>
</dbReference>
<evidence type="ECO:0000313" key="2">
    <source>
        <dbReference type="Proteomes" id="UP000235371"/>
    </source>
</evidence>
<reference evidence="1 2" key="1">
    <citation type="submission" date="2016-04" db="EMBL/GenBank/DDBJ databases">
        <title>A degradative enzymes factory behind the ericoid mycorrhizal symbiosis.</title>
        <authorList>
            <consortium name="DOE Joint Genome Institute"/>
            <person name="Martino E."/>
            <person name="Morin E."/>
            <person name="Grelet G."/>
            <person name="Kuo A."/>
            <person name="Kohler A."/>
            <person name="Daghino S."/>
            <person name="Barry K."/>
            <person name="Choi C."/>
            <person name="Cichocki N."/>
            <person name="Clum A."/>
            <person name="Copeland A."/>
            <person name="Hainaut M."/>
            <person name="Haridas S."/>
            <person name="Labutti K."/>
            <person name="Lindquist E."/>
            <person name="Lipzen A."/>
            <person name="Khouja H.-R."/>
            <person name="Murat C."/>
            <person name="Ohm R."/>
            <person name="Olson A."/>
            <person name="Spatafora J."/>
            <person name="Veneault-Fourrey C."/>
            <person name="Henrissat B."/>
            <person name="Grigoriev I."/>
            <person name="Martin F."/>
            <person name="Perotto S."/>
        </authorList>
    </citation>
    <scope>NUCLEOTIDE SEQUENCE [LARGE SCALE GENOMIC DNA]</scope>
    <source>
        <strain evidence="1 2">E</strain>
    </source>
</reference>
<dbReference type="AlphaFoldDB" id="A0A2J6SWR0"/>
<keyword evidence="2" id="KW-1185">Reference proteome</keyword>
<dbReference type="EMBL" id="KZ613856">
    <property type="protein sequence ID" value="PMD55208.1"/>
    <property type="molecule type" value="Genomic_DNA"/>
</dbReference>
<evidence type="ECO:0000313" key="1">
    <source>
        <dbReference type="EMBL" id="PMD55208.1"/>
    </source>
</evidence>
<dbReference type="Proteomes" id="UP000235371">
    <property type="component" value="Unassembled WGS sequence"/>
</dbReference>
<dbReference type="GeneID" id="36578333"/>
<organism evidence="1 2">
    <name type="scientific">Hyaloscypha bicolor E</name>
    <dbReference type="NCBI Taxonomy" id="1095630"/>
    <lineage>
        <taxon>Eukaryota</taxon>
        <taxon>Fungi</taxon>
        <taxon>Dikarya</taxon>
        <taxon>Ascomycota</taxon>
        <taxon>Pezizomycotina</taxon>
        <taxon>Leotiomycetes</taxon>
        <taxon>Helotiales</taxon>
        <taxon>Hyaloscyphaceae</taxon>
        <taxon>Hyaloscypha</taxon>
        <taxon>Hyaloscypha bicolor</taxon>
    </lineage>
</organism>
<gene>
    <name evidence="1" type="ORF">K444DRAFT_100673</name>
</gene>
<protein>
    <submittedName>
        <fullName evidence="1">Uncharacterized protein</fullName>
    </submittedName>
</protein>
<dbReference type="InParanoid" id="A0A2J6SWR0"/>
<accession>A0A2J6SWR0</accession>
<proteinExistence type="predicted"/>